<gene>
    <name evidence="3" type="ORF">BOX15_Mlig014663g1</name>
</gene>
<evidence type="ECO:0000259" key="2">
    <source>
        <dbReference type="Pfam" id="PF19002"/>
    </source>
</evidence>
<evidence type="ECO:0000256" key="1">
    <source>
        <dbReference type="SAM" id="SignalP"/>
    </source>
</evidence>
<reference evidence="3 4" key="1">
    <citation type="submission" date="2017-06" db="EMBL/GenBank/DDBJ databases">
        <title>A platform for efficient transgenesis in Macrostomum lignano, a flatworm model organism for stem cell research.</title>
        <authorList>
            <person name="Berezikov E."/>
        </authorList>
    </citation>
    <scope>NUCLEOTIDE SEQUENCE [LARGE SCALE GENOMIC DNA]</scope>
    <source>
        <strain evidence="3">DV1</strain>
        <tissue evidence="3">Whole organism</tissue>
    </source>
</reference>
<accession>A0A267G026</accession>
<dbReference type="Pfam" id="PF19002">
    <property type="entry name" value="DUF5731"/>
    <property type="match status" value="1"/>
</dbReference>
<organism evidence="3 4">
    <name type="scientific">Macrostomum lignano</name>
    <dbReference type="NCBI Taxonomy" id="282301"/>
    <lineage>
        <taxon>Eukaryota</taxon>
        <taxon>Metazoa</taxon>
        <taxon>Spiralia</taxon>
        <taxon>Lophotrochozoa</taxon>
        <taxon>Platyhelminthes</taxon>
        <taxon>Rhabditophora</taxon>
        <taxon>Macrostomorpha</taxon>
        <taxon>Macrostomida</taxon>
        <taxon>Macrostomidae</taxon>
        <taxon>Macrostomum</taxon>
    </lineage>
</organism>
<comment type="caution">
    <text evidence="3">The sequence shown here is derived from an EMBL/GenBank/DDBJ whole genome shotgun (WGS) entry which is preliminary data.</text>
</comment>
<sequence>MRLAASGGEPALGQLLLLLLVASLLRQAGGADSPESPQRLLASAARGNGAVCPCAHLERGGFWSGKVAAALGVRDGIFAESRCRCPPGNNCERSWRHSDTSLTVRWIGASGVRDSEMQLQFCSPVYPVGLPTCSRDQVTFQLRQIGWWLDLQAVLCRCPPRNGTEAPSNSVHSFVYERQLADSRGVATASRIVEFVCEHKPVCQQGSPCYFEPAGPAGRAVRGTVLCACPEGAFCPIYQTAGRPPPAADETLAEPTVAATESVNSSAADGLRLLCRLEPPI</sequence>
<feature type="domain" description="DUF5731" evidence="2">
    <location>
        <begin position="112"/>
        <end position="223"/>
    </location>
</feature>
<proteinExistence type="predicted"/>
<dbReference type="OrthoDB" id="6238511at2759"/>
<dbReference type="InterPro" id="IPR043789">
    <property type="entry name" value="DUF5731"/>
</dbReference>
<keyword evidence="1" id="KW-0732">Signal</keyword>
<name>A0A267G026_9PLAT</name>
<evidence type="ECO:0000313" key="4">
    <source>
        <dbReference type="Proteomes" id="UP000215902"/>
    </source>
</evidence>
<keyword evidence="4" id="KW-1185">Reference proteome</keyword>
<dbReference type="Proteomes" id="UP000215902">
    <property type="component" value="Unassembled WGS sequence"/>
</dbReference>
<feature type="signal peptide" evidence="1">
    <location>
        <begin position="1"/>
        <end position="30"/>
    </location>
</feature>
<protein>
    <recommendedName>
        <fullName evidence="2">DUF5731 domain-containing protein</fullName>
    </recommendedName>
</protein>
<evidence type="ECO:0000313" key="3">
    <source>
        <dbReference type="EMBL" id="PAA79353.1"/>
    </source>
</evidence>
<dbReference type="AlphaFoldDB" id="A0A267G026"/>
<feature type="chain" id="PRO_5012808769" description="DUF5731 domain-containing protein" evidence="1">
    <location>
        <begin position="31"/>
        <end position="281"/>
    </location>
</feature>
<dbReference type="EMBL" id="NIVC01000639">
    <property type="protein sequence ID" value="PAA79353.1"/>
    <property type="molecule type" value="Genomic_DNA"/>
</dbReference>